<keyword evidence="4" id="KW-1185">Reference proteome</keyword>
<feature type="region of interest" description="Disordered" evidence="1">
    <location>
        <begin position="184"/>
        <end position="209"/>
    </location>
</feature>
<evidence type="ECO:0000313" key="3">
    <source>
        <dbReference type="EMBL" id="KAL0859603.1"/>
    </source>
</evidence>
<comment type="caution">
    <text evidence="3">The sequence shown here is derived from an EMBL/GenBank/DDBJ whole genome shotgun (WGS) entry which is preliminary data.</text>
</comment>
<dbReference type="EMBL" id="JBEUOH010000027">
    <property type="protein sequence ID" value="KAL0859603.1"/>
    <property type="molecule type" value="Genomic_DNA"/>
</dbReference>
<accession>A0ABR3H499</accession>
<dbReference type="InterPro" id="IPR029526">
    <property type="entry name" value="PGBD"/>
</dbReference>
<feature type="region of interest" description="Disordered" evidence="1">
    <location>
        <begin position="234"/>
        <end position="256"/>
    </location>
</feature>
<reference evidence="3 4" key="1">
    <citation type="submission" date="2024-06" db="EMBL/GenBank/DDBJ databases">
        <title>A chromosome-level genome assembly of beet webworm, Loxostege sticticalis.</title>
        <authorList>
            <person name="Zhang Y."/>
        </authorList>
    </citation>
    <scope>NUCLEOTIDE SEQUENCE [LARGE SCALE GENOMIC DNA]</scope>
    <source>
        <strain evidence="3">AQ026</strain>
        <tissue evidence="3">Whole body</tissue>
    </source>
</reference>
<organism evidence="3 4">
    <name type="scientific">Loxostege sticticalis</name>
    <name type="common">Beet webworm moth</name>
    <dbReference type="NCBI Taxonomy" id="481309"/>
    <lineage>
        <taxon>Eukaryota</taxon>
        <taxon>Metazoa</taxon>
        <taxon>Ecdysozoa</taxon>
        <taxon>Arthropoda</taxon>
        <taxon>Hexapoda</taxon>
        <taxon>Insecta</taxon>
        <taxon>Pterygota</taxon>
        <taxon>Neoptera</taxon>
        <taxon>Endopterygota</taxon>
        <taxon>Lepidoptera</taxon>
        <taxon>Glossata</taxon>
        <taxon>Ditrysia</taxon>
        <taxon>Pyraloidea</taxon>
        <taxon>Crambidae</taxon>
        <taxon>Pyraustinae</taxon>
        <taxon>Loxostege</taxon>
    </lineage>
</organism>
<evidence type="ECO:0000313" key="4">
    <source>
        <dbReference type="Proteomes" id="UP001549920"/>
    </source>
</evidence>
<evidence type="ECO:0000259" key="2">
    <source>
        <dbReference type="Pfam" id="PF13843"/>
    </source>
</evidence>
<feature type="region of interest" description="Disordered" evidence="1">
    <location>
        <begin position="269"/>
        <end position="297"/>
    </location>
</feature>
<dbReference type="PANTHER" id="PTHR46599:SF3">
    <property type="entry name" value="PIGGYBAC TRANSPOSABLE ELEMENT-DERIVED PROTEIN 4"/>
    <property type="match status" value="1"/>
</dbReference>
<feature type="compositionally biased region" description="Acidic residues" evidence="1">
    <location>
        <begin position="238"/>
        <end position="250"/>
    </location>
</feature>
<protein>
    <recommendedName>
        <fullName evidence="2">PiggyBac transposable element-derived protein domain-containing protein</fullName>
    </recommendedName>
</protein>
<feature type="domain" description="PiggyBac transposable element-derived protein" evidence="2">
    <location>
        <begin position="339"/>
        <end position="701"/>
    </location>
</feature>
<sequence>MRPMTIGESQYCKKRSSGSKLVTPCGPGFLTYCSSRPVNVLKSSRLEVGPLICLTEVSQKSSESKNDAEQTSRFAPCATRHAGPGMGKAVNTVIHIATFKIQHQTLVIDHAFLEGECALLGGERVHAHCSSVLTFDAFGGVDGADMCAFTLMNLFTFKMFLTKINDHETVTLIARSRASVAGGGPAAALRTSRTPLQEGAGRSSSIQGWGCGRMSSIEKSRSSFNTRCMKYLEHRSEEEDDEGTDSDDDRSEPLVPRGLRIFFQDEEEEEDTLLKVESADPLNVESTDLPEEAPRGEEQGHQLYDFHWREFPSPPISPSLRREEFTENVGPTIEPPSHPYEAFVKIWDRPIMEHIASQTNLYAQQYANRLLERGEMGPKSRIASWTDTDVDELYTYFALVIAMGIIVKTKLENYWSADKTIFSTPGFSVQMSLRRFQLLSRCLHFNDNDNFSSNTLTSYGAKIFKIQPIVDHLNSKFSSLYRMGQNISLDESLTQWKGRLGIKQFIPNKAATVGIKTYEVCDSKTGYLWRFELYTGSEREAEPVIGAIPNLVLRLLRGLGQRGHTVWMDNYYNSPVLARVLKCLGFDCVGTLRTNRQYVPKQIANWTKYNMQMGEVRGCTSGDVDLIVWRDRNRVAMISTYHGVAVSGDKPDVIKDYNVCMGGVDRKDQMLAMYPMERKRTRIWYKKTFRRLLNVSVLNAYILHKHFTSNIQHRDFRMSLVTEILQRHNKRPELSLGPPRDTHVRVPKFSAEVLAHFPSELPILPGGNKAGKYRRQCVVCKKRTFHFCKACNVSLCFSPASSCYIIYHT</sequence>
<dbReference type="PANTHER" id="PTHR46599">
    <property type="entry name" value="PIGGYBAC TRANSPOSABLE ELEMENT-DERIVED PROTEIN 4"/>
    <property type="match status" value="1"/>
</dbReference>
<proteinExistence type="predicted"/>
<dbReference type="Proteomes" id="UP001549920">
    <property type="component" value="Unassembled WGS sequence"/>
</dbReference>
<dbReference type="Pfam" id="PF13843">
    <property type="entry name" value="DDE_Tnp_1_7"/>
    <property type="match status" value="1"/>
</dbReference>
<gene>
    <name evidence="3" type="ORF">ABMA27_010734</name>
</gene>
<evidence type="ECO:0000256" key="1">
    <source>
        <dbReference type="SAM" id="MobiDB-lite"/>
    </source>
</evidence>
<name>A0ABR3H499_LOXSC</name>